<reference evidence="3" key="1">
    <citation type="journal article" date="2015" name="Proc. Natl. Acad. Sci. U.S.A.">
        <title>Genome sequence of the Asian Tiger mosquito, Aedes albopictus, reveals insights into its biology, genetics, and evolution.</title>
        <authorList>
            <person name="Chen X.G."/>
            <person name="Jiang X."/>
            <person name="Gu J."/>
            <person name="Xu M."/>
            <person name="Wu Y."/>
            <person name="Deng Y."/>
            <person name="Zhang C."/>
            <person name="Bonizzoni M."/>
            <person name="Dermauw W."/>
            <person name="Vontas J."/>
            <person name="Armbruster P."/>
            <person name="Huang X."/>
            <person name="Yang Y."/>
            <person name="Zhang H."/>
            <person name="He W."/>
            <person name="Peng H."/>
            <person name="Liu Y."/>
            <person name="Wu K."/>
            <person name="Chen J."/>
            <person name="Lirakis M."/>
            <person name="Topalis P."/>
            <person name="Van Leeuwen T."/>
            <person name="Hall A.B."/>
            <person name="Jiang X."/>
            <person name="Thorpe C."/>
            <person name="Mueller R.L."/>
            <person name="Sun C."/>
            <person name="Waterhouse R.M."/>
            <person name="Yan G."/>
            <person name="Tu Z.J."/>
            <person name="Fang X."/>
            <person name="James A.A."/>
        </authorList>
    </citation>
    <scope>NUCLEOTIDE SEQUENCE [LARGE SCALE GENOMIC DNA]</scope>
    <source>
        <strain evidence="3">Foshan</strain>
    </source>
</reference>
<evidence type="ECO:0000256" key="1">
    <source>
        <dbReference type="SAM" id="MobiDB-lite"/>
    </source>
</evidence>
<evidence type="ECO:0000313" key="2">
    <source>
        <dbReference type="EnsemblMetazoa" id="AALFPA23_016477.P24026"/>
    </source>
</evidence>
<evidence type="ECO:0000313" key="3">
    <source>
        <dbReference type="Proteomes" id="UP000069940"/>
    </source>
</evidence>
<proteinExistence type="predicted"/>
<name>A0ABM1Z9Y9_AEDAL</name>
<organism evidence="2 3">
    <name type="scientific">Aedes albopictus</name>
    <name type="common">Asian tiger mosquito</name>
    <name type="synonym">Stegomyia albopicta</name>
    <dbReference type="NCBI Taxonomy" id="7160"/>
    <lineage>
        <taxon>Eukaryota</taxon>
        <taxon>Metazoa</taxon>
        <taxon>Ecdysozoa</taxon>
        <taxon>Arthropoda</taxon>
        <taxon>Hexapoda</taxon>
        <taxon>Insecta</taxon>
        <taxon>Pterygota</taxon>
        <taxon>Neoptera</taxon>
        <taxon>Endopterygota</taxon>
        <taxon>Diptera</taxon>
        <taxon>Nematocera</taxon>
        <taxon>Culicoidea</taxon>
        <taxon>Culicidae</taxon>
        <taxon>Culicinae</taxon>
        <taxon>Aedini</taxon>
        <taxon>Aedes</taxon>
        <taxon>Stegomyia</taxon>
    </lineage>
</organism>
<reference evidence="2" key="2">
    <citation type="submission" date="2025-05" db="UniProtKB">
        <authorList>
            <consortium name="EnsemblMetazoa"/>
        </authorList>
    </citation>
    <scope>IDENTIFICATION</scope>
    <source>
        <strain evidence="2">Foshan</strain>
    </source>
</reference>
<feature type="region of interest" description="Disordered" evidence="1">
    <location>
        <begin position="1"/>
        <end position="49"/>
    </location>
</feature>
<sequence length="126" mass="14794">MQTRKNRQNDERQEDDEAEAGPEPNGYSSADDQTARESRSAASRYQSLRPRRQDLRLRRSIFIVSLDTDRFGRSRKQWSGAVSLFFIIIVRLPSSRRRNQFHQSGLEREVSVVTTTTSTIRLKRHW</sequence>
<protein>
    <submittedName>
        <fullName evidence="2">Uncharacterized protein</fullName>
    </submittedName>
</protein>
<dbReference type="Proteomes" id="UP000069940">
    <property type="component" value="Unassembled WGS sequence"/>
</dbReference>
<dbReference type="GeneID" id="134287472"/>
<dbReference type="EnsemblMetazoa" id="AALFPA23_016477.R24026">
    <property type="protein sequence ID" value="AALFPA23_016477.P24026"/>
    <property type="gene ID" value="AALFPA23_016477"/>
</dbReference>
<dbReference type="RefSeq" id="XP_062705312.1">
    <property type="nucleotide sequence ID" value="XM_062849328.1"/>
</dbReference>
<keyword evidence="3" id="KW-1185">Reference proteome</keyword>
<accession>A0ABM1Z9Y9</accession>